<evidence type="ECO:0000256" key="1">
    <source>
        <dbReference type="SAM" id="MobiDB-lite"/>
    </source>
</evidence>
<feature type="non-terminal residue" evidence="2">
    <location>
        <position position="102"/>
    </location>
</feature>
<reference evidence="2" key="1">
    <citation type="submission" date="2015-07" db="EMBL/GenBank/DDBJ databases">
        <title>Transcriptome Assembly of Anthurium amnicola.</title>
        <authorList>
            <person name="Suzuki J."/>
        </authorList>
    </citation>
    <scope>NUCLEOTIDE SEQUENCE</scope>
</reference>
<organism evidence="2">
    <name type="scientific">Anthurium amnicola</name>
    <dbReference type="NCBI Taxonomy" id="1678845"/>
    <lineage>
        <taxon>Eukaryota</taxon>
        <taxon>Viridiplantae</taxon>
        <taxon>Streptophyta</taxon>
        <taxon>Embryophyta</taxon>
        <taxon>Tracheophyta</taxon>
        <taxon>Spermatophyta</taxon>
        <taxon>Magnoliopsida</taxon>
        <taxon>Liliopsida</taxon>
        <taxon>Araceae</taxon>
        <taxon>Pothoideae</taxon>
        <taxon>Potheae</taxon>
        <taxon>Anthurium</taxon>
    </lineage>
</organism>
<gene>
    <name evidence="2" type="ORF">g.15476</name>
</gene>
<feature type="region of interest" description="Disordered" evidence="1">
    <location>
        <begin position="1"/>
        <end position="31"/>
    </location>
</feature>
<proteinExistence type="predicted"/>
<evidence type="ECO:0000313" key="2">
    <source>
        <dbReference type="EMBL" id="JAT40942.1"/>
    </source>
</evidence>
<protein>
    <submittedName>
        <fullName evidence="2">Uncharacterized protein</fullName>
    </submittedName>
</protein>
<feature type="compositionally biased region" description="Acidic residues" evidence="1">
    <location>
        <begin position="10"/>
        <end position="29"/>
    </location>
</feature>
<dbReference type="EMBL" id="GDJX01026994">
    <property type="protein sequence ID" value="JAT40942.1"/>
    <property type="molecule type" value="Transcribed_RNA"/>
</dbReference>
<sequence length="102" mass="12116">ILGGYNPTIWDDDDDNDDDDDDNNDDDDDYYNKQNYFIFSFREDENFITSHLENKNLPKINCASCGAYFSEDLVMWGDNNFNKSYCKKESYDTPIRETEEQF</sequence>
<feature type="non-terminal residue" evidence="2">
    <location>
        <position position="1"/>
    </location>
</feature>
<dbReference type="AlphaFoldDB" id="A0A1D1XEW0"/>
<accession>A0A1D1XEW0</accession>
<name>A0A1D1XEW0_9ARAE</name>